<dbReference type="AlphaFoldDB" id="A0A1I7ZZC6"/>
<organism evidence="1 2">
    <name type="scientific">Steinernema glaseri</name>
    <dbReference type="NCBI Taxonomy" id="37863"/>
    <lineage>
        <taxon>Eukaryota</taxon>
        <taxon>Metazoa</taxon>
        <taxon>Ecdysozoa</taxon>
        <taxon>Nematoda</taxon>
        <taxon>Chromadorea</taxon>
        <taxon>Rhabditida</taxon>
        <taxon>Tylenchina</taxon>
        <taxon>Panagrolaimomorpha</taxon>
        <taxon>Strongyloidoidea</taxon>
        <taxon>Steinernematidae</taxon>
        <taxon>Steinernema</taxon>
    </lineage>
</organism>
<proteinExistence type="predicted"/>
<evidence type="ECO:0000313" key="2">
    <source>
        <dbReference type="WBParaSite" id="L893_g31290.t1"/>
    </source>
</evidence>
<sequence length="94" mass="10819">MQQDPKNANNVCGLPKRAFYAHIYALYACPKGVVNHEKAETENVRPRQTFFSVEIEKRSLKNWHCITCDLAFTEVGIRDLKSSLGSQTMYTFYV</sequence>
<accession>A0A1I7ZZC6</accession>
<keyword evidence="1" id="KW-1185">Reference proteome</keyword>
<dbReference type="PROSITE" id="PS51257">
    <property type="entry name" value="PROKAR_LIPOPROTEIN"/>
    <property type="match status" value="1"/>
</dbReference>
<name>A0A1I7ZZC6_9BILA</name>
<protein>
    <submittedName>
        <fullName evidence="2">Uncharacterized protein</fullName>
    </submittedName>
</protein>
<dbReference type="Proteomes" id="UP000095287">
    <property type="component" value="Unplaced"/>
</dbReference>
<dbReference type="WBParaSite" id="L893_g31290.t1">
    <property type="protein sequence ID" value="L893_g31290.t1"/>
    <property type="gene ID" value="L893_g31290"/>
</dbReference>
<evidence type="ECO:0000313" key="1">
    <source>
        <dbReference type="Proteomes" id="UP000095287"/>
    </source>
</evidence>
<reference evidence="2" key="1">
    <citation type="submission" date="2016-11" db="UniProtKB">
        <authorList>
            <consortium name="WormBaseParasite"/>
        </authorList>
    </citation>
    <scope>IDENTIFICATION</scope>
</reference>